<evidence type="ECO:0000256" key="1">
    <source>
        <dbReference type="ARBA" id="ARBA00007626"/>
    </source>
</evidence>
<dbReference type="NCBIfam" id="TIGR00756">
    <property type="entry name" value="PPR"/>
    <property type="match status" value="4"/>
</dbReference>
<feature type="repeat" description="PPR" evidence="3">
    <location>
        <begin position="243"/>
        <end position="277"/>
    </location>
</feature>
<feature type="repeat" description="PPR" evidence="3">
    <location>
        <begin position="278"/>
        <end position="312"/>
    </location>
</feature>
<name>A0AAV7HBP5_DENCH</name>
<keyword evidence="5" id="KW-1185">Reference proteome</keyword>
<dbReference type="Gene3D" id="1.25.40.10">
    <property type="entry name" value="Tetratricopeptide repeat domain"/>
    <property type="match status" value="2"/>
</dbReference>
<dbReference type="InterPro" id="IPR002885">
    <property type="entry name" value="PPR_rpt"/>
</dbReference>
<feature type="repeat" description="PPR" evidence="3">
    <location>
        <begin position="418"/>
        <end position="452"/>
    </location>
</feature>
<sequence>METEPPTTPTPAPPSVLVIDCIAKLINDHPFPAVPLRPLLLEHLLPLLLPHSPSSPLPLSSLFYRLFSGHSLPHKSLELFRFSLIHSPSSLSPSSLTLLLNSLSRSPRRLLFPSSAFLLLDLTRRALPSLLSTAALTALLSPLARRSTDPFASTLSAFSRAELIWSAAGLPPFGAAELTALLRAFCACSRIADARAAFRLLYSRLPPDSRSFNTLLLGFREAGNLPALEFFYQELLLRRFQPDVVTYNIRIDAYCKKNRFLEALQLLTDMEGRSITPTVRTITTLIHGAGIAREPFLARQLFDEMPKRGISPDRGSYNALMNAVVRAGDMKAGLELLDEMELKGIEVDDVSYYTMLCGYRTSTDFDGVLRIYRRMIAKGFVPRTRTVMFLMKFFREKSRLDLGLELWNYLMEKGCCPHRHALDILAKGLCFGGQVAEVYECFKQMLERGRLPSHRGIQLLEQFLVKAQDEEKLEVFGEMISRLKTLVPSAS</sequence>
<keyword evidence="2" id="KW-0677">Repeat</keyword>
<dbReference type="PANTHER" id="PTHR47939">
    <property type="entry name" value="MEMBRANE-ASSOCIATED SALT-INDUCIBLE PROTEIN-LIKE"/>
    <property type="match status" value="1"/>
</dbReference>
<feature type="repeat" description="PPR" evidence="3">
    <location>
        <begin position="348"/>
        <end position="382"/>
    </location>
</feature>
<evidence type="ECO:0000256" key="3">
    <source>
        <dbReference type="PROSITE-ProRule" id="PRU00708"/>
    </source>
</evidence>
<dbReference type="EMBL" id="JAGFBR010000006">
    <property type="protein sequence ID" value="KAH0465287.1"/>
    <property type="molecule type" value="Genomic_DNA"/>
</dbReference>
<evidence type="ECO:0000313" key="5">
    <source>
        <dbReference type="Proteomes" id="UP000775213"/>
    </source>
</evidence>
<dbReference type="Proteomes" id="UP000775213">
    <property type="component" value="Unassembled WGS sequence"/>
</dbReference>
<protein>
    <recommendedName>
        <fullName evidence="6">Pentatricopeptide repeat-containing protein</fullName>
    </recommendedName>
</protein>
<evidence type="ECO:0008006" key="6">
    <source>
        <dbReference type="Google" id="ProtNLM"/>
    </source>
</evidence>
<dbReference type="InterPro" id="IPR050667">
    <property type="entry name" value="PPR-containing_protein"/>
</dbReference>
<dbReference type="AlphaFoldDB" id="A0AAV7HBP5"/>
<dbReference type="Pfam" id="PF01535">
    <property type="entry name" value="PPR"/>
    <property type="match status" value="1"/>
</dbReference>
<accession>A0AAV7HBP5</accession>
<dbReference type="InterPro" id="IPR011990">
    <property type="entry name" value="TPR-like_helical_dom_sf"/>
</dbReference>
<proteinExistence type="inferred from homology"/>
<gene>
    <name evidence="4" type="ORF">IEQ34_005390</name>
</gene>
<reference evidence="4 5" key="1">
    <citation type="journal article" date="2021" name="Hortic Res">
        <title>Chromosome-scale assembly of the Dendrobium chrysotoxum genome enhances the understanding of orchid evolution.</title>
        <authorList>
            <person name="Zhang Y."/>
            <person name="Zhang G.Q."/>
            <person name="Zhang D."/>
            <person name="Liu X.D."/>
            <person name="Xu X.Y."/>
            <person name="Sun W.H."/>
            <person name="Yu X."/>
            <person name="Zhu X."/>
            <person name="Wang Z.W."/>
            <person name="Zhao X."/>
            <person name="Zhong W.Y."/>
            <person name="Chen H."/>
            <person name="Yin W.L."/>
            <person name="Huang T."/>
            <person name="Niu S.C."/>
            <person name="Liu Z.J."/>
        </authorList>
    </citation>
    <scope>NUCLEOTIDE SEQUENCE [LARGE SCALE GENOMIC DNA]</scope>
    <source>
        <strain evidence="4">Lindl</strain>
    </source>
</reference>
<organism evidence="4 5">
    <name type="scientific">Dendrobium chrysotoxum</name>
    <name type="common">Orchid</name>
    <dbReference type="NCBI Taxonomy" id="161865"/>
    <lineage>
        <taxon>Eukaryota</taxon>
        <taxon>Viridiplantae</taxon>
        <taxon>Streptophyta</taxon>
        <taxon>Embryophyta</taxon>
        <taxon>Tracheophyta</taxon>
        <taxon>Spermatophyta</taxon>
        <taxon>Magnoliopsida</taxon>
        <taxon>Liliopsida</taxon>
        <taxon>Asparagales</taxon>
        <taxon>Orchidaceae</taxon>
        <taxon>Epidendroideae</taxon>
        <taxon>Malaxideae</taxon>
        <taxon>Dendrobiinae</taxon>
        <taxon>Dendrobium</taxon>
    </lineage>
</organism>
<dbReference type="Pfam" id="PF13041">
    <property type="entry name" value="PPR_2"/>
    <property type="match status" value="2"/>
</dbReference>
<comment type="similarity">
    <text evidence="1">Belongs to the PPR family. P subfamily.</text>
</comment>
<evidence type="ECO:0000256" key="2">
    <source>
        <dbReference type="ARBA" id="ARBA00022737"/>
    </source>
</evidence>
<dbReference type="PROSITE" id="PS51375">
    <property type="entry name" value="PPR"/>
    <property type="match status" value="5"/>
</dbReference>
<evidence type="ECO:0000313" key="4">
    <source>
        <dbReference type="EMBL" id="KAH0465287.1"/>
    </source>
</evidence>
<comment type="caution">
    <text evidence="4">The sequence shown here is derived from an EMBL/GenBank/DDBJ whole genome shotgun (WGS) entry which is preliminary data.</text>
</comment>
<feature type="repeat" description="PPR" evidence="3">
    <location>
        <begin position="313"/>
        <end position="347"/>
    </location>
</feature>
<dbReference type="PANTHER" id="PTHR47939:SF13">
    <property type="entry name" value="OS03G0201400 PROTEIN"/>
    <property type="match status" value="1"/>
</dbReference>